<keyword evidence="6 11" id="KW-0547">Nucleotide-binding</keyword>
<dbReference type="SUPFAM" id="SSF52374">
    <property type="entry name" value="Nucleotidylyl transferase"/>
    <property type="match status" value="1"/>
</dbReference>
<dbReference type="InterPro" id="IPR035684">
    <property type="entry name" value="ArgRS_core"/>
</dbReference>
<dbReference type="PRINTS" id="PR01038">
    <property type="entry name" value="TRNASYNTHARG"/>
</dbReference>
<dbReference type="GO" id="GO:0006420">
    <property type="term" value="P:arginyl-tRNA aminoacylation"/>
    <property type="evidence" value="ECO:0007669"/>
    <property type="project" value="UniProtKB-UniRule"/>
</dbReference>
<dbReference type="InterPro" id="IPR008909">
    <property type="entry name" value="DALR_anticod-bd"/>
</dbReference>
<dbReference type="Proteomes" id="UP000178744">
    <property type="component" value="Unassembled WGS sequence"/>
</dbReference>
<feature type="short sequence motif" description="'HIGH' region" evidence="11">
    <location>
        <begin position="119"/>
        <end position="129"/>
    </location>
</feature>
<dbReference type="Gene3D" id="3.40.50.620">
    <property type="entry name" value="HUPs"/>
    <property type="match status" value="1"/>
</dbReference>
<evidence type="ECO:0000256" key="5">
    <source>
        <dbReference type="ARBA" id="ARBA00022598"/>
    </source>
</evidence>
<keyword evidence="7 11" id="KW-0067">ATP-binding</keyword>
<dbReference type="InterPro" id="IPR009080">
    <property type="entry name" value="tRNAsynth_Ia_anticodon-bd"/>
</dbReference>
<gene>
    <name evidence="11" type="primary">argS</name>
    <name evidence="15" type="ORF">A3B23_00785</name>
</gene>
<evidence type="ECO:0000313" key="15">
    <source>
        <dbReference type="EMBL" id="OGY59719.1"/>
    </source>
</evidence>
<evidence type="ECO:0000256" key="2">
    <source>
        <dbReference type="ARBA" id="ARBA00005594"/>
    </source>
</evidence>
<comment type="caution">
    <text evidence="15">The sequence shown here is derived from an EMBL/GenBank/DDBJ whole genome shotgun (WGS) entry which is preliminary data.</text>
</comment>
<keyword evidence="4 11" id="KW-0963">Cytoplasm</keyword>
<feature type="domain" description="Arginyl tRNA synthetase N-terminal" evidence="14">
    <location>
        <begin position="4"/>
        <end position="83"/>
    </location>
</feature>
<dbReference type="PROSITE" id="PS00178">
    <property type="entry name" value="AA_TRNA_LIGASE_I"/>
    <property type="match status" value="1"/>
</dbReference>
<dbReference type="GO" id="GO:0004814">
    <property type="term" value="F:arginine-tRNA ligase activity"/>
    <property type="evidence" value="ECO:0007669"/>
    <property type="project" value="UniProtKB-UniRule"/>
</dbReference>
<reference evidence="15 16" key="1">
    <citation type="journal article" date="2016" name="Nat. Commun.">
        <title>Thousands of microbial genomes shed light on interconnected biogeochemical processes in an aquifer system.</title>
        <authorList>
            <person name="Anantharaman K."/>
            <person name="Brown C.T."/>
            <person name="Hug L.A."/>
            <person name="Sharon I."/>
            <person name="Castelle C.J."/>
            <person name="Probst A.J."/>
            <person name="Thomas B.C."/>
            <person name="Singh A."/>
            <person name="Wilkins M.J."/>
            <person name="Karaoz U."/>
            <person name="Brodie E.L."/>
            <person name="Williams K.H."/>
            <person name="Hubbard S.S."/>
            <person name="Banfield J.F."/>
        </authorList>
    </citation>
    <scope>NUCLEOTIDE SEQUENCE [LARGE SCALE GENOMIC DNA]</scope>
</reference>
<comment type="similarity">
    <text evidence="2 11 12">Belongs to the class-I aminoacyl-tRNA synthetase family.</text>
</comment>
<dbReference type="PANTHER" id="PTHR11956:SF5">
    <property type="entry name" value="ARGININE--TRNA LIGASE, CYTOPLASMIC"/>
    <property type="match status" value="1"/>
</dbReference>
<dbReference type="InterPro" id="IPR005148">
    <property type="entry name" value="Arg-tRNA-synth_N"/>
</dbReference>
<dbReference type="HAMAP" id="MF_00123">
    <property type="entry name" value="Arg_tRNA_synth"/>
    <property type="match status" value="1"/>
</dbReference>
<organism evidence="15 16">
    <name type="scientific">Candidatus Colwellbacteria bacterium RIFCSPLOWO2_01_FULL_48_10</name>
    <dbReference type="NCBI Taxonomy" id="1797690"/>
    <lineage>
        <taxon>Bacteria</taxon>
        <taxon>Candidatus Colwelliibacteriota</taxon>
    </lineage>
</organism>
<evidence type="ECO:0000256" key="6">
    <source>
        <dbReference type="ARBA" id="ARBA00022741"/>
    </source>
</evidence>
<evidence type="ECO:0000256" key="11">
    <source>
        <dbReference type="HAMAP-Rule" id="MF_00123"/>
    </source>
</evidence>
<evidence type="ECO:0000256" key="3">
    <source>
        <dbReference type="ARBA" id="ARBA00011245"/>
    </source>
</evidence>
<dbReference type="SMART" id="SM00836">
    <property type="entry name" value="DALR_1"/>
    <property type="match status" value="1"/>
</dbReference>
<dbReference type="CDD" id="cd00671">
    <property type="entry name" value="ArgRS_core"/>
    <property type="match status" value="1"/>
</dbReference>
<dbReference type="FunFam" id="1.10.730.10:FF:000006">
    <property type="entry name" value="Arginyl-tRNA synthetase 2, mitochondrial"/>
    <property type="match status" value="1"/>
</dbReference>
<accession>A0A1G1Z5J6</accession>
<evidence type="ECO:0000256" key="1">
    <source>
        <dbReference type="ARBA" id="ARBA00004496"/>
    </source>
</evidence>
<dbReference type="NCBIfam" id="TIGR00456">
    <property type="entry name" value="argS"/>
    <property type="match status" value="1"/>
</dbReference>
<evidence type="ECO:0000256" key="9">
    <source>
        <dbReference type="ARBA" id="ARBA00023146"/>
    </source>
</evidence>
<dbReference type="EC" id="6.1.1.19" evidence="11"/>
<keyword evidence="8 11" id="KW-0648">Protein biosynthesis</keyword>
<dbReference type="SUPFAM" id="SSF47323">
    <property type="entry name" value="Anticodon-binding domain of a subclass of class I aminoacyl-tRNA synthetases"/>
    <property type="match status" value="1"/>
</dbReference>
<dbReference type="InterPro" id="IPR001412">
    <property type="entry name" value="aa-tRNA-synth_I_CS"/>
</dbReference>
<dbReference type="EMBL" id="MHIY01000020">
    <property type="protein sequence ID" value="OGY59719.1"/>
    <property type="molecule type" value="Genomic_DNA"/>
</dbReference>
<dbReference type="STRING" id="1797690.A3B23_00785"/>
<keyword evidence="5 11" id="KW-0436">Ligase</keyword>
<evidence type="ECO:0000259" key="14">
    <source>
        <dbReference type="SMART" id="SM01016"/>
    </source>
</evidence>
<evidence type="ECO:0000313" key="16">
    <source>
        <dbReference type="Proteomes" id="UP000178744"/>
    </source>
</evidence>
<dbReference type="FunFam" id="3.40.50.620:FF:000116">
    <property type="entry name" value="Arginine--tRNA ligase"/>
    <property type="match status" value="1"/>
</dbReference>
<evidence type="ECO:0000256" key="8">
    <source>
        <dbReference type="ARBA" id="ARBA00022917"/>
    </source>
</evidence>
<evidence type="ECO:0000256" key="10">
    <source>
        <dbReference type="ARBA" id="ARBA00049339"/>
    </source>
</evidence>
<protein>
    <recommendedName>
        <fullName evidence="11">Arginine--tRNA ligase</fullName>
        <ecNumber evidence="11">6.1.1.19</ecNumber>
    </recommendedName>
    <alternativeName>
        <fullName evidence="11">Arginyl-tRNA synthetase</fullName>
        <shortName evidence="11">ArgRS</shortName>
    </alternativeName>
</protein>
<sequence>MLSEKIQKLIEAEFPGNDISVTVPEVQTHGHFTTNLAFSLAKKERMSPMQAAEKIKSAVIAEDPEKLIEKIEVAAPGFVNFWLTPKSIQDIFARISQSKNFGKSKVGDGRKIIVEYSSPNIAKPMHVGHFRATIIGDALANIHKALGYKVIRWNYLGDWGVQFGKLTAAYKMWGDAKKLKAEPIKHLLELYVRFSAQAKINPEFENLGQLEFKKLENGDKGNRKLWELFRKVSLKDFDKVYKMLGVKFDVEIGESFYESHLKPLTKSLVKDGIAKRSEGALIIDLEKYGLPRALVEKSDGASLYLTRDLANIKYRLSKYKTDKIIHVVGQEQSLHFQQFFRVAEMLGLGKDKFFHVGTALVLGPDGKKLSTREGKTIFIEDIINEALSITREIVKEKNSSVSAKEREKIAKVVAIGALKYNDLSQSRLSNIIFDWNKMLSFEGDSGPYLQYTYVRLKSILRKMRPSKFDPKVLALPGELDLILKLDRFPEAIQKSAETFYPHYLAQYLYDLAKSASRFYEEHPVLKAESAVRKARLALISCAADALKTGLNLLGVETLERM</sequence>
<dbReference type="Pfam" id="PF00750">
    <property type="entry name" value="tRNA-synt_1d"/>
    <property type="match status" value="1"/>
</dbReference>
<dbReference type="CDD" id="cd07956">
    <property type="entry name" value="Anticodon_Ia_Arg"/>
    <property type="match status" value="1"/>
</dbReference>
<keyword evidence="9 11" id="KW-0030">Aminoacyl-tRNA synthetase</keyword>
<dbReference type="InterPro" id="IPR014729">
    <property type="entry name" value="Rossmann-like_a/b/a_fold"/>
</dbReference>
<dbReference type="Gene3D" id="3.30.1360.70">
    <property type="entry name" value="Arginyl tRNA synthetase N-terminal domain"/>
    <property type="match status" value="1"/>
</dbReference>
<comment type="catalytic activity">
    <reaction evidence="10 11">
        <text>tRNA(Arg) + L-arginine + ATP = L-arginyl-tRNA(Arg) + AMP + diphosphate</text>
        <dbReference type="Rhea" id="RHEA:20301"/>
        <dbReference type="Rhea" id="RHEA-COMP:9658"/>
        <dbReference type="Rhea" id="RHEA-COMP:9673"/>
        <dbReference type="ChEBI" id="CHEBI:30616"/>
        <dbReference type="ChEBI" id="CHEBI:32682"/>
        <dbReference type="ChEBI" id="CHEBI:33019"/>
        <dbReference type="ChEBI" id="CHEBI:78442"/>
        <dbReference type="ChEBI" id="CHEBI:78513"/>
        <dbReference type="ChEBI" id="CHEBI:456215"/>
        <dbReference type="EC" id="6.1.1.19"/>
    </reaction>
</comment>
<evidence type="ECO:0000259" key="13">
    <source>
        <dbReference type="SMART" id="SM00836"/>
    </source>
</evidence>
<dbReference type="GO" id="GO:0005524">
    <property type="term" value="F:ATP binding"/>
    <property type="evidence" value="ECO:0007669"/>
    <property type="project" value="UniProtKB-UniRule"/>
</dbReference>
<dbReference type="GO" id="GO:0005737">
    <property type="term" value="C:cytoplasm"/>
    <property type="evidence" value="ECO:0007669"/>
    <property type="project" value="UniProtKB-SubCell"/>
</dbReference>
<dbReference type="Gene3D" id="1.10.730.10">
    <property type="entry name" value="Isoleucyl-tRNA Synthetase, Domain 1"/>
    <property type="match status" value="1"/>
</dbReference>
<dbReference type="InterPro" id="IPR036695">
    <property type="entry name" value="Arg-tRNA-synth_N_sf"/>
</dbReference>
<dbReference type="SUPFAM" id="SSF55190">
    <property type="entry name" value="Arginyl-tRNA synthetase (ArgRS), N-terminal 'additional' domain"/>
    <property type="match status" value="1"/>
</dbReference>
<dbReference type="InterPro" id="IPR001278">
    <property type="entry name" value="Arg-tRNA-ligase"/>
</dbReference>
<evidence type="ECO:0000256" key="12">
    <source>
        <dbReference type="RuleBase" id="RU363038"/>
    </source>
</evidence>
<evidence type="ECO:0000256" key="7">
    <source>
        <dbReference type="ARBA" id="ARBA00022840"/>
    </source>
</evidence>
<dbReference type="Pfam" id="PF03485">
    <property type="entry name" value="Arg_tRNA_synt_N"/>
    <property type="match status" value="1"/>
</dbReference>
<comment type="subcellular location">
    <subcellularLocation>
        <location evidence="1 11">Cytoplasm</location>
    </subcellularLocation>
</comment>
<name>A0A1G1Z5J6_9BACT</name>
<comment type="subunit">
    <text evidence="3 11">Monomer.</text>
</comment>
<proteinExistence type="inferred from homology"/>
<dbReference type="PANTHER" id="PTHR11956">
    <property type="entry name" value="ARGINYL-TRNA SYNTHETASE"/>
    <property type="match status" value="1"/>
</dbReference>
<dbReference type="SMART" id="SM01016">
    <property type="entry name" value="Arg_tRNA_synt_N"/>
    <property type="match status" value="1"/>
</dbReference>
<dbReference type="Pfam" id="PF05746">
    <property type="entry name" value="DALR_1"/>
    <property type="match status" value="1"/>
</dbReference>
<dbReference type="AlphaFoldDB" id="A0A1G1Z5J6"/>
<evidence type="ECO:0000256" key="4">
    <source>
        <dbReference type="ARBA" id="ARBA00022490"/>
    </source>
</evidence>
<feature type="domain" description="DALR anticodon binding" evidence="13">
    <location>
        <begin position="449"/>
        <end position="561"/>
    </location>
</feature>